<evidence type="ECO:0000313" key="2">
    <source>
        <dbReference type="EMBL" id="CAD8523915.1"/>
    </source>
</evidence>
<dbReference type="AlphaFoldDB" id="A0A7S0IJR3"/>
<feature type="compositionally biased region" description="Basic and acidic residues" evidence="1">
    <location>
        <begin position="185"/>
        <end position="195"/>
    </location>
</feature>
<evidence type="ECO:0000256" key="1">
    <source>
        <dbReference type="SAM" id="MobiDB-lite"/>
    </source>
</evidence>
<dbReference type="GO" id="GO:0005634">
    <property type="term" value="C:nucleus"/>
    <property type="evidence" value="ECO:0007669"/>
    <property type="project" value="TreeGrafter"/>
</dbReference>
<evidence type="ECO:0008006" key="3">
    <source>
        <dbReference type="Google" id="ProtNLM"/>
    </source>
</evidence>
<sequence>MPKGRAKGFMREDPALARATGVDGATHAGGGGGNAGGDRKKGKGDGSGSARRARPAAAVSLDRFARAKRSTYDKRVVLDKRRALTAGKVNKYRKVQERLKDEIERPEGFDPEEYGRRLASQEASLPTETNADILAMAKRREGKGGVVQPPAAREVAPEDGHKNNEDGESGEGGGGVAAGEPPDDGMERMLRRMEANGDGEDGDGSDDEFAGNIVDGHRRKGKLGEGAKGVKGGKGWNKTVAAKIKADKAREEKRAEMKVLRARWAEEDAQRKRFFEKRNEGRDKFRKKTRRGQPVMKHRVDAILEKLQAGSRRGVD</sequence>
<proteinExistence type="predicted"/>
<dbReference type="EMBL" id="HBEQ01013012">
    <property type="protein sequence ID" value="CAD8523915.1"/>
    <property type="molecule type" value="Transcribed_RNA"/>
</dbReference>
<feature type="region of interest" description="Disordered" evidence="1">
    <location>
        <begin position="103"/>
        <end position="234"/>
    </location>
</feature>
<feature type="compositionally biased region" description="Polar residues" evidence="1">
    <location>
        <begin position="121"/>
        <end position="130"/>
    </location>
</feature>
<protein>
    <recommendedName>
        <fullName evidence="3">rRNA-processing protein FYV7</fullName>
    </recommendedName>
</protein>
<feature type="compositionally biased region" description="Gly residues" evidence="1">
    <location>
        <begin position="27"/>
        <end position="36"/>
    </location>
</feature>
<feature type="compositionally biased region" description="Basic and acidic residues" evidence="1">
    <location>
        <begin position="103"/>
        <end position="116"/>
    </location>
</feature>
<reference evidence="2" key="1">
    <citation type="submission" date="2021-01" db="EMBL/GenBank/DDBJ databases">
        <authorList>
            <person name="Corre E."/>
            <person name="Pelletier E."/>
            <person name="Niang G."/>
            <person name="Scheremetjew M."/>
            <person name="Finn R."/>
            <person name="Kale V."/>
            <person name="Holt S."/>
            <person name="Cochrane G."/>
            <person name="Meng A."/>
            <person name="Brown T."/>
            <person name="Cohen L."/>
        </authorList>
    </citation>
    <scope>NUCLEOTIDE SEQUENCE</scope>
    <source>
        <strain evidence="2">CCMP1723</strain>
    </source>
</reference>
<dbReference type="Pfam" id="PF08524">
    <property type="entry name" value="rRNA_processing"/>
    <property type="match status" value="1"/>
</dbReference>
<feature type="compositionally biased region" description="Basic and acidic residues" evidence="1">
    <location>
        <begin position="155"/>
        <end position="165"/>
    </location>
</feature>
<dbReference type="PANTHER" id="PTHR15657:SF1">
    <property type="entry name" value="THYROID TRANSCRIPTION FACTOR 1-ASSOCIATED PROTEIN 26"/>
    <property type="match status" value="1"/>
</dbReference>
<feature type="region of interest" description="Disordered" evidence="1">
    <location>
        <begin position="1"/>
        <end position="58"/>
    </location>
</feature>
<dbReference type="InterPro" id="IPR013730">
    <property type="entry name" value="Fyv7/TAP26"/>
</dbReference>
<dbReference type="PANTHER" id="PTHR15657">
    <property type="entry name" value="THYROID TRANSCRIPTION FACTOR 1-ASSOCIATED PROTEIN 26"/>
    <property type="match status" value="1"/>
</dbReference>
<feature type="compositionally biased region" description="Acidic residues" evidence="1">
    <location>
        <begin position="197"/>
        <end position="209"/>
    </location>
</feature>
<organism evidence="2">
    <name type="scientific">Micromonas pusilla</name>
    <name type="common">Picoplanktonic green alga</name>
    <name type="synonym">Chromulina pusilla</name>
    <dbReference type="NCBI Taxonomy" id="38833"/>
    <lineage>
        <taxon>Eukaryota</taxon>
        <taxon>Viridiplantae</taxon>
        <taxon>Chlorophyta</taxon>
        <taxon>Mamiellophyceae</taxon>
        <taxon>Mamiellales</taxon>
        <taxon>Mamiellaceae</taxon>
        <taxon>Micromonas</taxon>
    </lineage>
</organism>
<gene>
    <name evidence="2" type="ORF">MCOM1403_LOCUS10463</name>
</gene>
<feature type="compositionally biased region" description="Gly residues" evidence="1">
    <location>
        <begin position="224"/>
        <end position="234"/>
    </location>
</feature>
<name>A0A7S0IJR3_MICPS</name>
<accession>A0A7S0IJR3</accession>